<organism evidence="1 2">
    <name type="scientific">Solanum commersonii</name>
    <name type="common">Commerson's wild potato</name>
    <name type="synonym">Commerson's nightshade</name>
    <dbReference type="NCBI Taxonomy" id="4109"/>
    <lineage>
        <taxon>Eukaryota</taxon>
        <taxon>Viridiplantae</taxon>
        <taxon>Streptophyta</taxon>
        <taxon>Embryophyta</taxon>
        <taxon>Tracheophyta</taxon>
        <taxon>Spermatophyta</taxon>
        <taxon>Magnoliopsida</taxon>
        <taxon>eudicotyledons</taxon>
        <taxon>Gunneridae</taxon>
        <taxon>Pentapetalae</taxon>
        <taxon>asterids</taxon>
        <taxon>lamiids</taxon>
        <taxon>Solanales</taxon>
        <taxon>Solanaceae</taxon>
        <taxon>Solanoideae</taxon>
        <taxon>Solaneae</taxon>
        <taxon>Solanum</taxon>
    </lineage>
</organism>
<comment type="caution">
    <text evidence="1">The sequence shown here is derived from an EMBL/GenBank/DDBJ whole genome shotgun (WGS) entry which is preliminary data.</text>
</comment>
<reference evidence="1 2" key="1">
    <citation type="submission" date="2020-09" db="EMBL/GenBank/DDBJ databases">
        <title>De no assembly of potato wild relative species, Solanum commersonii.</title>
        <authorList>
            <person name="Cho K."/>
        </authorList>
    </citation>
    <scope>NUCLEOTIDE SEQUENCE [LARGE SCALE GENOMIC DNA]</scope>
    <source>
        <strain evidence="1">LZ3.2</strain>
        <tissue evidence="1">Leaf</tissue>
    </source>
</reference>
<name>A0A9J5ZU73_SOLCO</name>
<dbReference type="OrthoDB" id="1263665at2759"/>
<proteinExistence type="predicted"/>
<evidence type="ECO:0000313" key="2">
    <source>
        <dbReference type="Proteomes" id="UP000824120"/>
    </source>
</evidence>
<dbReference type="AlphaFoldDB" id="A0A9J5ZU73"/>
<dbReference type="EMBL" id="JACXVP010000003">
    <property type="protein sequence ID" value="KAG5615798.1"/>
    <property type="molecule type" value="Genomic_DNA"/>
</dbReference>
<sequence>MYSIDGTPILVIYTSLNGLWSSCTLITLLDTIIKLSCVDSALLMPYPCRILQKYTTFGESDTHPLTFLKSPNNNH</sequence>
<gene>
    <name evidence="1" type="ORF">H5410_015622</name>
</gene>
<keyword evidence="2" id="KW-1185">Reference proteome</keyword>
<evidence type="ECO:0000313" key="1">
    <source>
        <dbReference type="EMBL" id="KAG5615798.1"/>
    </source>
</evidence>
<accession>A0A9J5ZU73</accession>
<dbReference type="Proteomes" id="UP000824120">
    <property type="component" value="Chromosome 3"/>
</dbReference>
<protein>
    <submittedName>
        <fullName evidence="1">Uncharacterized protein</fullName>
    </submittedName>
</protein>